<accession>A0A285AUV1</accession>
<sequence length="55" mass="6388">MRYTGPARSASLQARLPCKVRKSNDSFMYEAVIELLRINDRSWPTADKLRMLKVC</sequence>
<evidence type="ECO:0000313" key="2">
    <source>
        <dbReference type="Proteomes" id="UP000220639"/>
    </source>
</evidence>
<gene>
    <name evidence="1" type="ORF">KOSB73_10069</name>
</gene>
<dbReference type="Proteomes" id="UP000220639">
    <property type="component" value="Unassembled WGS sequence"/>
</dbReference>
<name>A0A285AUV1_9ENTR</name>
<proteinExistence type="predicted"/>
<protein>
    <submittedName>
        <fullName evidence="1">Uncharacterized protein</fullName>
    </submittedName>
</protein>
<reference evidence="2" key="1">
    <citation type="submission" date="2017-08" db="EMBL/GenBank/DDBJ databases">
        <authorList>
            <person name="Brisse S."/>
        </authorList>
    </citation>
    <scope>NUCLEOTIDE SEQUENCE [LARGE SCALE GENOMIC DNA]</scope>
    <source>
        <strain evidence="2">06D021</strain>
    </source>
</reference>
<dbReference type="AlphaFoldDB" id="A0A285AUV1"/>
<organism evidence="1 2">
    <name type="scientific">Klebsiella grimontii</name>
    <dbReference type="NCBI Taxonomy" id="2058152"/>
    <lineage>
        <taxon>Bacteria</taxon>
        <taxon>Pseudomonadati</taxon>
        <taxon>Pseudomonadota</taxon>
        <taxon>Gammaproteobacteria</taxon>
        <taxon>Enterobacterales</taxon>
        <taxon>Enterobacteriaceae</taxon>
        <taxon>Klebsiella/Raoultella group</taxon>
        <taxon>Klebsiella</taxon>
    </lineage>
</organism>
<dbReference type="EMBL" id="FZTC01000001">
    <property type="protein sequence ID" value="SNU32447.1"/>
    <property type="molecule type" value="Genomic_DNA"/>
</dbReference>
<evidence type="ECO:0000313" key="1">
    <source>
        <dbReference type="EMBL" id="SNU32447.1"/>
    </source>
</evidence>